<evidence type="ECO:0000313" key="2">
    <source>
        <dbReference type="EMBL" id="MFB8768485.1"/>
    </source>
</evidence>
<dbReference type="Pfam" id="PF14017">
    <property type="entry name" value="DUF4233"/>
    <property type="match status" value="1"/>
</dbReference>
<evidence type="ECO:0000313" key="3">
    <source>
        <dbReference type="Proteomes" id="UP001585053"/>
    </source>
</evidence>
<protein>
    <submittedName>
        <fullName evidence="2">DUF4233 domain-containing protein</fullName>
    </submittedName>
</protein>
<dbReference type="InterPro" id="IPR025327">
    <property type="entry name" value="DUF4233"/>
</dbReference>
<dbReference type="EMBL" id="JAYMRS010000003">
    <property type="protein sequence ID" value="MFB8768485.1"/>
    <property type="molecule type" value="Genomic_DNA"/>
</dbReference>
<keyword evidence="3" id="KW-1185">Reference proteome</keyword>
<keyword evidence="1" id="KW-0472">Membrane</keyword>
<feature type="transmembrane region" description="Helical" evidence="1">
    <location>
        <begin position="7"/>
        <end position="26"/>
    </location>
</feature>
<dbReference type="RefSeq" id="WP_026124859.1">
    <property type="nucleotide sequence ID" value="NZ_JAYMRS010000003.1"/>
</dbReference>
<sequence>MRTVCAVVLVFEAIVIGLAIPIAIQLEGVDPAVAGGVWGGMAVAALLLAGLQKRTWAHYAAWALQAAFLFTSFMISGALLVAIIFGSLWVIGVIMGRRVDEIRAVHAAHAEAAEGEEGAVTAPGSQTR</sequence>
<keyword evidence="1" id="KW-1133">Transmembrane helix</keyword>
<reference evidence="2 3" key="1">
    <citation type="submission" date="2024-01" db="EMBL/GenBank/DDBJ databases">
        <title>Genome mining of biosynthetic gene clusters to explore secondary metabolites of Streptomyces sp.</title>
        <authorList>
            <person name="Baig A."/>
            <person name="Ajitkumar Shintre N."/>
            <person name="Kumar H."/>
            <person name="Anbarasu A."/>
            <person name="Ramaiah S."/>
        </authorList>
    </citation>
    <scope>NUCLEOTIDE SEQUENCE [LARGE SCALE GENOMIC DNA]</scope>
    <source>
        <strain evidence="2 3">A01</strain>
    </source>
</reference>
<gene>
    <name evidence="2" type="ORF">VSQ78_12300</name>
</gene>
<accession>A0ABV5DV58</accession>
<evidence type="ECO:0000256" key="1">
    <source>
        <dbReference type="SAM" id="Phobius"/>
    </source>
</evidence>
<proteinExistence type="predicted"/>
<comment type="caution">
    <text evidence="2">The sequence shown here is derived from an EMBL/GenBank/DDBJ whole genome shotgun (WGS) entry which is preliminary data.</text>
</comment>
<dbReference type="Proteomes" id="UP001585053">
    <property type="component" value="Unassembled WGS sequence"/>
</dbReference>
<organism evidence="2 3">
    <name type="scientific">Nocardiopsis alba</name>
    <dbReference type="NCBI Taxonomy" id="53437"/>
    <lineage>
        <taxon>Bacteria</taxon>
        <taxon>Bacillati</taxon>
        <taxon>Actinomycetota</taxon>
        <taxon>Actinomycetes</taxon>
        <taxon>Streptosporangiales</taxon>
        <taxon>Nocardiopsidaceae</taxon>
        <taxon>Nocardiopsis</taxon>
    </lineage>
</organism>
<feature type="transmembrane region" description="Helical" evidence="1">
    <location>
        <begin position="32"/>
        <end position="51"/>
    </location>
</feature>
<keyword evidence="1" id="KW-0812">Transmembrane</keyword>
<name>A0ABV5DV58_9ACTN</name>
<feature type="transmembrane region" description="Helical" evidence="1">
    <location>
        <begin position="63"/>
        <end position="91"/>
    </location>
</feature>